<feature type="transmembrane region" description="Helical" evidence="1">
    <location>
        <begin position="63"/>
        <end position="83"/>
    </location>
</feature>
<sequence>MTRKQYGNASNMFRDFITQVGTLSKLNRKLFKNEDAFFHDLPLTNNPTEVTARVYVSSTRMRIFNLTFLFLIISVILSAVDVAEGKKKPKRKPWEIQRQW</sequence>
<evidence type="ECO:0000256" key="1">
    <source>
        <dbReference type="SAM" id="Phobius"/>
    </source>
</evidence>
<dbReference type="Proteomes" id="UP001176961">
    <property type="component" value="Unassembled WGS sequence"/>
</dbReference>
<proteinExistence type="predicted"/>
<evidence type="ECO:0000313" key="3">
    <source>
        <dbReference type="Proteomes" id="UP001176961"/>
    </source>
</evidence>
<accession>A0AA36GLU9</accession>
<comment type="caution">
    <text evidence="2">The sequence shown here is derived from an EMBL/GenBank/DDBJ whole genome shotgun (WGS) entry which is preliminary data.</text>
</comment>
<evidence type="ECO:0000313" key="2">
    <source>
        <dbReference type="EMBL" id="CAJ0594431.1"/>
    </source>
</evidence>
<organism evidence="2 3">
    <name type="scientific">Cylicocyclus nassatus</name>
    <name type="common">Nematode worm</name>
    <dbReference type="NCBI Taxonomy" id="53992"/>
    <lineage>
        <taxon>Eukaryota</taxon>
        <taxon>Metazoa</taxon>
        <taxon>Ecdysozoa</taxon>
        <taxon>Nematoda</taxon>
        <taxon>Chromadorea</taxon>
        <taxon>Rhabditida</taxon>
        <taxon>Rhabditina</taxon>
        <taxon>Rhabditomorpha</taxon>
        <taxon>Strongyloidea</taxon>
        <taxon>Strongylidae</taxon>
        <taxon>Cylicocyclus</taxon>
    </lineage>
</organism>
<name>A0AA36GLU9_CYLNA</name>
<dbReference type="EMBL" id="CATQJL010000112">
    <property type="protein sequence ID" value="CAJ0594431.1"/>
    <property type="molecule type" value="Genomic_DNA"/>
</dbReference>
<dbReference type="AlphaFoldDB" id="A0AA36GLU9"/>
<keyword evidence="1" id="KW-1133">Transmembrane helix</keyword>
<reference evidence="2" key="1">
    <citation type="submission" date="2023-07" db="EMBL/GenBank/DDBJ databases">
        <authorList>
            <consortium name="CYATHOMIX"/>
        </authorList>
    </citation>
    <scope>NUCLEOTIDE SEQUENCE</scope>
    <source>
        <strain evidence="2">N/A</strain>
    </source>
</reference>
<keyword evidence="1" id="KW-0812">Transmembrane</keyword>
<keyword evidence="1" id="KW-0472">Membrane</keyword>
<protein>
    <submittedName>
        <fullName evidence="2">Uncharacterized protein</fullName>
    </submittedName>
</protein>
<gene>
    <name evidence="2" type="ORF">CYNAS_LOCUS6414</name>
</gene>
<keyword evidence="3" id="KW-1185">Reference proteome</keyword>